<organism evidence="2 3">
    <name type="scientific">Escherichia phage RCS47</name>
    <dbReference type="NCBI Taxonomy" id="1590550"/>
    <lineage>
        <taxon>Viruses</taxon>
        <taxon>Duplodnaviria</taxon>
        <taxon>Heunggongvirae</taxon>
        <taxon>Uroviricota</taxon>
        <taxon>Caudoviricetes</taxon>
        <taxon>Punavirus</taxon>
        <taxon>Punavirus RCS47</taxon>
    </lineage>
</organism>
<feature type="coiled-coil region" evidence="1">
    <location>
        <begin position="172"/>
        <end position="206"/>
    </location>
</feature>
<keyword evidence="1" id="KW-0175">Coiled coil</keyword>
<evidence type="ECO:0000313" key="2">
    <source>
        <dbReference type="EMBL" id="CDN90838.1"/>
    </source>
</evidence>
<sequence length="420" mass="48375">MSTSAQNQSIENVSIPDVLNAGIPAIIQNIRAAQRRVSCDDLTARFFDNAVQSAEMLHAQLIDVYNAEADSHNSLVDAAENMQLDLGLKGKEIEELQLQIEHLKRQQQDAIDDATHDANQRADNAERISIELETKLNEMTAMVELRNSQISTLKSQYKEIMKLDPFNLEKRYNKAKSERQELRKQVADLNQQLKKTIKDASEARVAFANKKAEVTALVNENAKFATLKKEMYGITERRFPASKLHPTLGQISFFPRLLAYGISSPKEFNNERPYIVSKLDFAYQFCCDMGYAIDIRINEWLMPNFQPLAIFREFQPEGWVEFFHELICKEMESRRPELVRRVEWAQEVMLAEVELPFEPEFIDELANKGLHSLFDVVTRRHEQLVVELGLEETAARRLLDVCYARSDAWEKENGGTIYVR</sequence>
<gene>
    <name evidence="2" type="ORF">EC725RCS47_p0088</name>
</gene>
<evidence type="ECO:0000256" key="1">
    <source>
        <dbReference type="SAM" id="Coils"/>
    </source>
</evidence>
<accession>A0A077SL55</accession>
<dbReference type="Proteomes" id="UP000246402">
    <property type="component" value="Segment"/>
</dbReference>
<protein>
    <submittedName>
        <fullName evidence="2">Putative morphogenic protein PmgS</fullName>
    </submittedName>
</protein>
<proteinExistence type="predicted"/>
<feature type="coiled-coil region" evidence="1">
    <location>
        <begin position="86"/>
        <end position="142"/>
    </location>
</feature>
<dbReference type="OrthoDB" id="2717at10239"/>
<dbReference type="EMBL" id="FO818745">
    <property type="protein sequence ID" value="CDN90838.1"/>
    <property type="molecule type" value="Genomic_DNA"/>
</dbReference>
<evidence type="ECO:0000313" key="3">
    <source>
        <dbReference type="Proteomes" id="UP000246402"/>
    </source>
</evidence>
<reference evidence="2 3" key="1">
    <citation type="journal article" date="2014" name="Antimicrob. Agents Chemother.">
        <title>Characterization of a P1-Like Bacteriophage Carrying an SHV-2 Extended-Spectrum ?-Lactamase from an Escherichia coli Strain.</title>
        <authorList>
            <person name="Billard-Pomares T."/>
            <person name="Fouteau S."/>
            <person name="Jacquet M.E."/>
            <person name="Roche D."/>
            <person name="Barbe V."/>
            <person name="Castellanos M."/>
            <person name="Bouet J.Y."/>
            <person name="Cruveiller S."/>
            <person name="Medigue C."/>
            <person name="Blanco J."/>
            <person name="Clermont O."/>
            <person name="Denamur E."/>
            <person name="Branger C."/>
        </authorList>
    </citation>
    <scope>NUCLEOTIDE SEQUENCE [LARGE SCALE GENOMIC DNA]</scope>
</reference>
<name>A0A077SL55_9CAUD</name>
<keyword evidence="3" id="KW-1185">Reference proteome</keyword>